<comment type="caution">
    <text evidence="1">The sequence shown here is derived from an EMBL/GenBank/DDBJ whole genome shotgun (WGS) entry which is preliminary data.</text>
</comment>
<dbReference type="EMBL" id="LVVM01004445">
    <property type="protein sequence ID" value="OJA12897.1"/>
    <property type="molecule type" value="Genomic_DNA"/>
</dbReference>
<organism evidence="1 2">
    <name type="scientific">Rhizopogon vesiculosus</name>
    <dbReference type="NCBI Taxonomy" id="180088"/>
    <lineage>
        <taxon>Eukaryota</taxon>
        <taxon>Fungi</taxon>
        <taxon>Dikarya</taxon>
        <taxon>Basidiomycota</taxon>
        <taxon>Agaricomycotina</taxon>
        <taxon>Agaricomycetes</taxon>
        <taxon>Agaricomycetidae</taxon>
        <taxon>Boletales</taxon>
        <taxon>Suillineae</taxon>
        <taxon>Rhizopogonaceae</taxon>
        <taxon>Rhizopogon</taxon>
    </lineage>
</organism>
<keyword evidence="2" id="KW-1185">Reference proteome</keyword>
<evidence type="ECO:0000313" key="1">
    <source>
        <dbReference type="EMBL" id="OJA12897.1"/>
    </source>
</evidence>
<gene>
    <name evidence="1" type="ORF">AZE42_09543</name>
</gene>
<protein>
    <submittedName>
        <fullName evidence="1">Uncharacterized protein</fullName>
    </submittedName>
</protein>
<proteinExistence type="predicted"/>
<accession>A0A1J8QH04</accession>
<reference evidence="1 2" key="1">
    <citation type="submission" date="2016-03" db="EMBL/GenBank/DDBJ databases">
        <title>Comparative genomics of the ectomycorrhizal sister species Rhizopogon vinicolor and Rhizopogon vesiculosus (Basidiomycota: Boletales) reveals a divergence of the mating type B locus.</title>
        <authorList>
            <person name="Mujic A.B."/>
            <person name="Kuo A."/>
            <person name="Tritt A."/>
            <person name="Lipzen A."/>
            <person name="Chen C."/>
            <person name="Johnson J."/>
            <person name="Sharma A."/>
            <person name="Barry K."/>
            <person name="Grigoriev I.V."/>
            <person name="Spatafora J.W."/>
        </authorList>
    </citation>
    <scope>NUCLEOTIDE SEQUENCE [LARGE SCALE GENOMIC DNA]</scope>
    <source>
        <strain evidence="1 2">AM-OR11-056</strain>
    </source>
</reference>
<name>A0A1J8QH04_9AGAM</name>
<sequence>MTCAGARAVHQGCSCIAQLSNISTAHASYGTFAGPT</sequence>
<evidence type="ECO:0000313" key="2">
    <source>
        <dbReference type="Proteomes" id="UP000183567"/>
    </source>
</evidence>
<dbReference type="AlphaFoldDB" id="A0A1J8QH04"/>
<dbReference type="Proteomes" id="UP000183567">
    <property type="component" value="Unassembled WGS sequence"/>
</dbReference>